<name>A0A2J6RVM5_HYAVF</name>
<evidence type="ECO:0000256" key="1">
    <source>
        <dbReference type="SAM" id="MobiDB-lite"/>
    </source>
</evidence>
<keyword evidence="3" id="KW-1185">Reference proteome</keyword>
<feature type="compositionally biased region" description="Polar residues" evidence="1">
    <location>
        <begin position="1"/>
        <end position="19"/>
    </location>
</feature>
<dbReference type="Proteomes" id="UP000235786">
    <property type="component" value="Unassembled WGS sequence"/>
</dbReference>
<feature type="compositionally biased region" description="Basic and acidic residues" evidence="1">
    <location>
        <begin position="20"/>
        <end position="32"/>
    </location>
</feature>
<gene>
    <name evidence="2" type="ORF">L207DRAFT_581239</name>
</gene>
<feature type="compositionally biased region" description="Low complexity" evidence="1">
    <location>
        <begin position="43"/>
        <end position="56"/>
    </location>
</feature>
<organism evidence="2 3">
    <name type="scientific">Hyaloscypha variabilis (strain UAMH 11265 / GT02V1 / F)</name>
    <name type="common">Meliniomyces variabilis</name>
    <dbReference type="NCBI Taxonomy" id="1149755"/>
    <lineage>
        <taxon>Eukaryota</taxon>
        <taxon>Fungi</taxon>
        <taxon>Dikarya</taxon>
        <taxon>Ascomycota</taxon>
        <taxon>Pezizomycotina</taxon>
        <taxon>Leotiomycetes</taxon>
        <taxon>Helotiales</taxon>
        <taxon>Hyaloscyphaceae</taxon>
        <taxon>Hyaloscypha</taxon>
        <taxon>Hyaloscypha variabilis</taxon>
    </lineage>
</organism>
<sequence>MTRAKQTPASAQRIGNSKPGSREARAAAKAAERYASGGGQASGGHTNNSNNNNNNTHSHHGEAYDCPNRNRYGAYCTVWQPCDVHAGTRSGGT</sequence>
<reference evidence="2 3" key="1">
    <citation type="submission" date="2016-04" db="EMBL/GenBank/DDBJ databases">
        <title>A degradative enzymes factory behind the ericoid mycorrhizal symbiosis.</title>
        <authorList>
            <consortium name="DOE Joint Genome Institute"/>
            <person name="Martino E."/>
            <person name="Morin E."/>
            <person name="Grelet G."/>
            <person name="Kuo A."/>
            <person name="Kohler A."/>
            <person name="Daghino S."/>
            <person name="Barry K."/>
            <person name="Choi C."/>
            <person name="Cichocki N."/>
            <person name="Clum A."/>
            <person name="Copeland A."/>
            <person name="Hainaut M."/>
            <person name="Haridas S."/>
            <person name="Labutti K."/>
            <person name="Lindquist E."/>
            <person name="Lipzen A."/>
            <person name="Khouja H.-R."/>
            <person name="Murat C."/>
            <person name="Ohm R."/>
            <person name="Olson A."/>
            <person name="Spatafora J."/>
            <person name="Veneault-Fourrey C."/>
            <person name="Henrissat B."/>
            <person name="Grigoriev I."/>
            <person name="Martin F."/>
            <person name="Perotto S."/>
        </authorList>
    </citation>
    <scope>NUCLEOTIDE SEQUENCE [LARGE SCALE GENOMIC DNA]</scope>
    <source>
        <strain evidence="2 3">F</strain>
    </source>
</reference>
<evidence type="ECO:0000313" key="2">
    <source>
        <dbReference type="EMBL" id="PMD42579.1"/>
    </source>
</evidence>
<proteinExistence type="predicted"/>
<accession>A0A2J6RVM5</accession>
<evidence type="ECO:0000313" key="3">
    <source>
        <dbReference type="Proteomes" id="UP000235786"/>
    </source>
</evidence>
<feature type="region of interest" description="Disordered" evidence="1">
    <location>
        <begin position="1"/>
        <end position="65"/>
    </location>
</feature>
<protein>
    <submittedName>
        <fullName evidence="2">Uncharacterized protein</fullName>
    </submittedName>
</protein>
<dbReference type="EMBL" id="KZ613943">
    <property type="protein sequence ID" value="PMD42579.1"/>
    <property type="molecule type" value="Genomic_DNA"/>
</dbReference>
<dbReference type="OrthoDB" id="3555814at2759"/>
<dbReference type="AlphaFoldDB" id="A0A2J6RVM5"/>